<comment type="caution">
    <text evidence="1">The sequence shown here is derived from an EMBL/GenBank/DDBJ whole genome shotgun (WGS) entry which is preliminary data.</text>
</comment>
<organism evidence="1 2">
    <name type="scientific">Hygrophoropsis aurantiaca</name>
    <dbReference type="NCBI Taxonomy" id="72124"/>
    <lineage>
        <taxon>Eukaryota</taxon>
        <taxon>Fungi</taxon>
        <taxon>Dikarya</taxon>
        <taxon>Basidiomycota</taxon>
        <taxon>Agaricomycotina</taxon>
        <taxon>Agaricomycetes</taxon>
        <taxon>Agaricomycetidae</taxon>
        <taxon>Boletales</taxon>
        <taxon>Coniophorineae</taxon>
        <taxon>Hygrophoropsidaceae</taxon>
        <taxon>Hygrophoropsis</taxon>
    </lineage>
</organism>
<evidence type="ECO:0000313" key="1">
    <source>
        <dbReference type="EMBL" id="KAH7912413.1"/>
    </source>
</evidence>
<protein>
    <submittedName>
        <fullName evidence="1">Uncharacterized protein</fullName>
    </submittedName>
</protein>
<dbReference type="Proteomes" id="UP000790377">
    <property type="component" value="Unassembled WGS sequence"/>
</dbReference>
<reference evidence="1" key="1">
    <citation type="journal article" date="2021" name="New Phytol.">
        <title>Evolutionary innovations through gain and loss of genes in the ectomycorrhizal Boletales.</title>
        <authorList>
            <person name="Wu G."/>
            <person name="Miyauchi S."/>
            <person name="Morin E."/>
            <person name="Kuo A."/>
            <person name="Drula E."/>
            <person name="Varga T."/>
            <person name="Kohler A."/>
            <person name="Feng B."/>
            <person name="Cao Y."/>
            <person name="Lipzen A."/>
            <person name="Daum C."/>
            <person name="Hundley H."/>
            <person name="Pangilinan J."/>
            <person name="Johnson J."/>
            <person name="Barry K."/>
            <person name="LaButti K."/>
            <person name="Ng V."/>
            <person name="Ahrendt S."/>
            <person name="Min B."/>
            <person name="Choi I.G."/>
            <person name="Park H."/>
            <person name="Plett J.M."/>
            <person name="Magnuson J."/>
            <person name="Spatafora J.W."/>
            <person name="Nagy L.G."/>
            <person name="Henrissat B."/>
            <person name="Grigoriev I.V."/>
            <person name="Yang Z.L."/>
            <person name="Xu J."/>
            <person name="Martin F.M."/>
        </authorList>
    </citation>
    <scope>NUCLEOTIDE SEQUENCE</scope>
    <source>
        <strain evidence="1">ATCC 28755</strain>
    </source>
</reference>
<sequence length="221" mass="24308">MADSDDYFSDDLVLDAQVLAVLDEEESKFKHTQSPGAGDAPPAKRQKTASGWQSRRNVKRDETLDDMDDLPEISIRNDGTYGVGSSAGQPVSSTKVVVESNSQTHIALGANHTGYTSQSRHFVPSQPERTSFSSAANHGPMPTRRVPQRHASNPRPARPSPSPIAISIPPPSNHANESPLSKMIETMQREMEEVRILQCSVKCRKIYLYSINVFFSCATQI</sequence>
<gene>
    <name evidence="1" type="ORF">BJ138DRAFT_794809</name>
</gene>
<evidence type="ECO:0000313" key="2">
    <source>
        <dbReference type="Proteomes" id="UP000790377"/>
    </source>
</evidence>
<keyword evidence="2" id="KW-1185">Reference proteome</keyword>
<proteinExistence type="predicted"/>
<accession>A0ACB8AGX4</accession>
<name>A0ACB8AGX4_9AGAM</name>
<dbReference type="EMBL" id="MU267652">
    <property type="protein sequence ID" value="KAH7912413.1"/>
    <property type="molecule type" value="Genomic_DNA"/>
</dbReference>